<evidence type="ECO:0000256" key="6">
    <source>
        <dbReference type="SAM" id="Phobius"/>
    </source>
</evidence>
<gene>
    <name evidence="8" type="ORF">EF294_13115</name>
</gene>
<dbReference type="PANTHER" id="PTHR11814">
    <property type="entry name" value="SULFATE TRANSPORTER"/>
    <property type="match status" value="1"/>
</dbReference>
<accession>A0A3N4GJX8</accession>
<evidence type="ECO:0000256" key="1">
    <source>
        <dbReference type="ARBA" id="ARBA00004141"/>
    </source>
</evidence>
<evidence type="ECO:0000256" key="2">
    <source>
        <dbReference type="ARBA" id="ARBA00022692"/>
    </source>
</evidence>
<sequence length="588" mass="61500">MRRGTLTWLIPPALAGYKRSWLRADLVAGCTLAAVAIPESMGYSAIARVPMVAGLYTIILPTIVFALIGSSRLMVVGADSATAALLASGIAGLGIAGLVPDSQAWLQWACLIAIVTGGLLAVARLLRLGFLGDFLSTSVLVGFLAGTGVTVITGQVPAMLGMSSADGSIWSRWWRILSHLGDINWGAVGFAVVTLVALLAGGRLMPRFPAAVVVVIASIVAVAAFGWSERVPVIGSVHGGLPSFGWPGGIGPGGMGLGDIAKSAAIAFGCALVILAQSAATARSFAQRHGQNADINRDALGLSGANLVAGFSGTFVVNGSPTKTQLLDDQRGRTQLANLTMALIALLVVVFAAGALARLPHAVLAAIVFLIALRLIDVGGFVRIWRVRRVEFGIAVLTAVIVVVFGVQVGIVASMVVSLLDLVRRQYRPERFVLGVSGGGRPRYQSATPGSQSLPGLIVFRYDAELFYANAGRFSDDVLHLVKQAPDPVRWLVLDASAMTDVDYSASTVLTDLIGYIHSCGAHFVLAGVDPELQQTLRTDGILAELTPDHIFASLEDALRAYLQAHPDSAPPDYDPSGLDLPPETQGH</sequence>
<dbReference type="InterPro" id="IPR002645">
    <property type="entry name" value="STAS_dom"/>
</dbReference>
<keyword evidence="3 6" id="KW-1133">Transmembrane helix</keyword>
<comment type="caution">
    <text evidence="8">The sequence shown here is derived from an EMBL/GenBank/DDBJ whole genome shotgun (WGS) entry which is preliminary data.</text>
</comment>
<feature type="domain" description="STAS" evidence="7">
    <location>
        <begin position="447"/>
        <end position="562"/>
    </location>
</feature>
<feature type="transmembrane region" description="Helical" evidence="6">
    <location>
        <begin position="394"/>
        <end position="420"/>
    </location>
</feature>
<feature type="region of interest" description="Disordered" evidence="5">
    <location>
        <begin position="566"/>
        <end position="588"/>
    </location>
</feature>
<dbReference type="AlphaFoldDB" id="A0A3N4GJX8"/>
<dbReference type="Pfam" id="PF01740">
    <property type="entry name" value="STAS"/>
    <property type="match status" value="1"/>
</dbReference>
<dbReference type="Gene3D" id="3.30.750.24">
    <property type="entry name" value="STAS domain"/>
    <property type="match status" value="1"/>
</dbReference>
<evidence type="ECO:0000256" key="5">
    <source>
        <dbReference type="SAM" id="MobiDB-lite"/>
    </source>
</evidence>
<feature type="transmembrane region" description="Helical" evidence="6">
    <location>
        <begin position="336"/>
        <end position="356"/>
    </location>
</feature>
<dbReference type="Pfam" id="PF00916">
    <property type="entry name" value="Sulfate_transp"/>
    <property type="match status" value="1"/>
</dbReference>
<feature type="transmembrane region" description="Helical" evidence="6">
    <location>
        <begin position="81"/>
        <end position="99"/>
    </location>
</feature>
<keyword evidence="4 6" id="KW-0472">Membrane</keyword>
<comment type="subcellular location">
    <subcellularLocation>
        <location evidence="1">Membrane</location>
        <topology evidence="1">Multi-pass membrane protein</topology>
    </subcellularLocation>
</comment>
<feature type="transmembrane region" description="Helical" evidence="6">
    <location>
        <begin position="208"/>
        <end position="227"/>
    </location>
</feature>
<organism evidence="8 9">
    <name type="scientific">Gordonia oryzae</name>
    <dbReference type="NCBI Taxonomy" id="2487349"/>
    <lineage>
        <taxon>Bacteria</taxon>
        <taxon>Bacillati</taxon>
        <taxon>Actinomycetota</taxon>
        <taxon>Actinomycetes</taxon>
        <taxon>Mycobacteriales</taxon>
        <taxon>Gordoniaceae</taxon>
        <taxon>Gordonia</taxon>
    </lineage>
</organism>
<evidence type="ECO:0000256" key="4">
    <source>
        <dbReference type="ARBA" id="ARBA00023136"/>
    </source>
</evidence>
<keyword evidence="2 6" id="KW-0812">Transmembrane</keyword>
<reference evidence="8 9" key="1">
    <citation type="submission" date="2018-11" db="EMBL/GenBank/DDBJ databases">
        <title>Draft genome sequence of Gordonia sp. RS15-1S isolated from rice stems.</title>
        <authorList>
            <person name="Muangham S."/>
        </authorList>
    </citation>
    <scope>NUCLEOTIDE SEQUENCE [LARGE SCALE GENOMIC DNA]</scope>
    <source>
        <strain evidence="8 9">RS15-1S</strain>
    </source>
</reference>
<evidence type="ECO:0000313" key="8">
    <source>
        <dbReference type="EMBL" id="RPA59431.1"/>
    </source>
</evidence>
<dbReference type="InterPro" id="IPR036513">
    <property type="entry name" value="STAS_dom_sf"/>
</dbReference>
<dbReference type="RefSeq" id="WP_123930574.1">
    <property type="nucleotide sequence ID" value="NZ_JBPSDP010000008.1"/>
</dbReference>
<feature type="transmembrane region" description="Helical" evidence="6">
    <location>
        <begin position="362"/>
        <end position="382"/>
    </location>
</feature>
<proteinExistence type="predicted"/>
<dbReference type="InterPro" id="IPR001902">
    <property type="entry name" value="SLC26A/SulP_fam"/>
</dbReference>
<feature type="transmembrane region" description="Helical" evidence="6">
    <location>
        <begin position="138"/>
        <end position="163"/>
    </location>
</feature>
<dbReference type="CDD" id="cd07042">
    <property type="entry name" value="STAS_SulP_like_sulfate_transporter"/>
    <property type="match status" value="1"/>
</dbReference>
<feature type="transmembrane region" description="Helical" evidence="6">
    <location>
        <begin position="105"/>
        <end position="126"/>
    </location>
</feature>
<dbReference type="OrthoDB" id="9769739at2"/>
<feature type="transmembrane region" description="Helical" evidence="6">
    <location>
        <begin position="183"/>
        <end position="201"/>
    </location>
</feature>
<dbReference type="InterPro" id="IPR011547">
    <property type="entry name" value="SLC26A/SulP_dom"/>
</dbReference>
<evidence type="ECO:0000259" key="7">
    <source>
        <dbReference type="PROSITE" id="PS50801"/>
    </source>
</evidence>
<dbReference type="EMBL" id="RKMH01000009">
    <property type="protein sequence ID" value="RPA59431.1"/>
    <property type="molecule type" value="Genomic_DNA"/>
</dbReference>
<dbReference type="GO" id="GO:0016020">
    <property type="term" value="C:membrane"/>
    <property type="evidence" value="ECO:0007669"/>
    <property type="project" value="UniProtKB-SubCell"/>
</dbReference>
<dbReference type="GO" id="GO:0055085">
    <property type="term" value="P:transmembrane transport"/>
    <property type="evidence" value="ECO:0007669"/>
    <property type="project" value="InterPro"/>
</dbReference>
<feature type="transmembrane region" description="Helical" evidence="6">
    <location>
        <begin position="260"/>
        <end position="280"/>
    </location>
</feature>
<feature type="transmembrane region" description="Helical" evidence="6">
    <location>
        <begin position="49"/>
        <end position="69"/>
    </location>
</feature>
<protein>
    <submittedName>
        <fullName evidence="8">SulP family inorganic anion transporter</fullName>
    </submittedName>
</protein>
<dbReference type="PROSITE" id="PS50801">
    <property type="entry name" value="STAS"/>
    <property type="match status" value="1"/>
</dbReference>
<dbReference type="SUPFAM" id="SSF52091">
    <property type="entry name" value="SpoIIaa-like"/>
    <property type="match status" value="1"/>
</dbReference>
<dbReference type="Proteomes" id="UP000267536">
    <property type="component" value="Unassembled WGS sequence"/>
</dbReference>
<evidence type="ECO:0000256" key="3">
    <source>
        <dbReference type="ARBA" id="ARBA00022989"/>
    </source>
</evidence>
<feature type="transmembrane region" description="Helical" evidence="6">
    <location>
        <begin position="21"/>
        <end position="37"/>
    </location>
</feature>
<keyword evidence="9" id="KW-1185">Reference proteome</keyword>
<name>A0A3N4GJX8_9ACTN</name>
<evidence type="ECO:0000313" key="9">
    <source>
        <dbReference type="Proteomes" id="UP000267536"/>
    </source>
</evidence>